<sequence length="299" mass="33070">MGSLGVHSSAATARLAKRIPRGTWDTHMHVVDPNKYPLDKAATYQPSAHTLEQANAFLGELGIEKMVIVQPSVYANDNSCTLDGLRRLGLKKGRAVVQFDPATTSKAQLQEWHNLGARGVRLNLKSVGALPSEEELMATMRSYADAVRPFGWSLELYISLEEVGKLERIVPALDGAKIIIDHFGHPTNPSLQSAKTAREIPGFASLEKLLKEGSTWVKISASYRLSSDPGSSLTESLCREIVRTRPDRVVFATDWPHTRFDGLEVAEYLEKIFDWVEAEGVSLEQVLVKNAEELFDVKS</sequence>
<dbReference type="InterPro" id="IPR052358">
    <property type="entry name" value="Aro_Compnd_Degr_Hydrolases"/>
</dbReference>
<dbReference type="PANTHER" id="PTHR35563">
    <property type="entry name" value="BARREL METAL-DEPENDENT HYDROLASE, PUTATIVE (AFU_ORTHOLOGUE AFUA_1G16240)-RELATED"/>
    <property type="match status" value="1"/>
</dbReference>
<dbReference type="InterPro" id="IPR032466">
    <property type="entry name" value="Metal_Hydrolase"/>
</dbReference>
<dbReference type="PANTHER" id="PTHR35563:SF2">
    <property type="entry name" value="BARREL METAL-DEPENDENT HYDROLASE, PUTATIVE (AFU_ORTHOLOGUE AFUA_1G16240)-RELATED"/>
    <property type="match status" value="1"/>
</dbReference>
<dbReference type="Pfam" id="PF04909">
    <property type="entry name" value="Amidohydro_2"/>
    <property type="match status" value="1"/>
</dbReference>
<dbReference type="SUPFAM" id="SSF51556">
    <property type="entry name" value="Metallo-dependent hydrolases"/>
    <property type="match status" value="1"/>
</dbReference>
<dbReference type="AlphaFoldDB" id="A0A6A6D3S5"/>
<feature type="domain" description="Amidohydrolase-related" evidence="1">
    <location>
        <begin position="24"/>
        <end position="296"/>
    </location>
</feature>
<dbReference type="GO" id="GO:0016787">
    <property type="term" value="F:hydrolase activity"/>
    <property type="evidence" value="ECO:0007669"/>
    <property type="project" value="InterPro"/>
</dbReference>
<organism evidence="2 3">
    <name type="scientific">Zasmidium cellare ATCC 36951</name>
    <dbReference type="NCBI Taxonomy" id="1080233"/>
    <lineage>
        <taxon>Eukaryota</taxon>
        <taxon>Fungi</taxon>
        <taxon>Dikarya</taxon>
        <taxon>Ascomycota</taxon>
        <taxon>Pezizomycotina</taxon>
        <taxon>Dothideomycetes</taxon>
        <taxon>Dothideomycetidae</taxon>
        <taxon>Mycosphaerellales</taxon>
        <taxon>Mycosphaerellaceae</taxon>
        <taxon>Zasmidium</taxon>
    </lineage>
</organism>
<proteinExistence type="predicted"/>
<accession>A0A6A6D3S5</accession>
<dbReference type="Proteomes" id="UP000799537">
    <property type="component" value="Unassembled WGS sequence"/>
</dbReference>
<gene>
    <name evidence="2" type="ORF">M409DRAFT_17000</name>
</gene>
<name>A0A6A6D3S5_ZASCE</name>
<dbReference type="EMBL" id="ML993580">
    <property type="protein sequence ID" value="KAF2173050.1"/>
    <property type="molecule type" value="Genomic_DNA"/>
</dbReference>
<keyword evidence="3" id="KW-1185">Reference proteome</keyword>
<dbReference type="InterPro" id="IPR006680">
    <property type="entry name" value="Amidohydro-rel"/>
</dbReference>
<evidence type="ECO:0000313" key="2">
    <source>
        <dbReference type="EMBL" id="KAF2173050.1"/>
    </source>
</evidence>
<dbReference type="Gene3D" id="3.20.20.140">
    <property type="entry name" value="Metal-dependent hydrolases"/>
    <property type="match status" value="1"/>
</dbReference>
<evidence type="ECO:0000259" key="1">
    <source>
        <dbReference type="Pfam" id="PF04909"/>
    </source>
</evidence>
<reference evidence="2" key="1">
    <citation type="journal article" date="2020" name="Stud. Mycol.">
        <title>101 Dothideomycetes genomes: a test case for predicting lifestyles and emergence of pathogens.</title>
        <authorList>
            <person name="Haridas S."/>
            <person name="Albert R."/>
            <person name="Binder M."/>
            <person name="Bloem J."/>
            <person name="Labutti K."/>
            <person name="Salamov A."/>
            <person name="Andreopoulos B."/>
            <person name="Baker S."/>
            <person name="Barry K."/>
            <person name="Bills G."/>
            <person name="Bluhm B."/>
            <person name="Cannon C."/>
            <person name="Castanera R."/>
            <person name="Culley D."/>
            <person name="Daum C."/>
            <person name="Ezra D."/>
            <person name="Gonzalez J."/>
            <person name="Henrissat B."/>
            <person name="Kuo A."/>
            <person name="Liang C."/>
            <person name="Lipzen A."/>
            <person name="Lutzoni F."/>
            <person name="Magnuson J."/>
            <person name="Mondo S."/>
            <person name="Nolan M."/>
            <person name="Ohm R."/>
            <person name="Pangilinan J."/>
            <person name="Park H.-J."/>
            <person name="Ramirez L."/>
            <person name="Alfaro M."/>
            <person name="Sun H."/>
            <person name="Tritt A."/>
            <person name="Yoshinaga Y."/>
            <person name="Zwiers L.-H."/>
            <person name="Turgeon B."/>
            <person name="Goodwin S."/>
            <person name="Spatafora J."/>
            <person name="Crous P."/>
            <person name="Grigoriev I."/>
        </authorList>
    </citation>
    <scope>NUCLEOTIDE SEQUENCE</scope>
    <source>
        <strain evidence="2">ATCC 36951</strain>
    </source>
</reference>
<protein>
    <recommendedName>
        <fullName evidence="1">Amidohydrolase-related domain-containing protein</fullName>
    </recommendedName>
</protein>
<evidence type="ECO:0000313" key="3">
    <source>
        <dbReference type="Proteomes" id="UP000799537"/>
    </source>
</evidence>
<dbReference type="RefSeq" id="XP_033673939.1">
    <property type="nucleotide sequence ID" value="XM_033803857.1"/>
</dbReference>
<dbReference type="OrthoDB" id="2135488at2759"/>
<dbReference type="GeneID" id="54557129"/>